<comment type="caution">
    <text evidence="3">The sequence shown here is derived from an EMBL/GenBank/DDBJ whole genome shotgun (WGS) entry which is preliminary data.</text>
</comment>
<protein>
    <submittedName>
        <fullName evidence="3">Flagellar hook-length control protein FliK</fullName>
    </submittedName>
</protein>
<dbReference type="Proteomes" id="UP000628710">
    <property type="component" value="Unassembled WGS sequence"/>
</dbReference>
<sequence>MISNINSMLNSSQNRSSSNHTVLTNTGPLAKLSSEIKLIESLSPIKLISSEAINIQGKPAQLLQATTSQQQAFSLINTGTPIPTLGDKSAQLSTSNHTQASLTFPTGTQNTATQNPIQNQVQNLTMASRVINLTVTSIPANPNATPNTQLAMVTDGQDEFPILSQTMLKKGDVVRVLVDANNNVQVLPNKTNTSLPLAMEALKQSLPKQLSSNDMSLLIKQLQSLNASTSANLPPRIQQALSQLIQNIPNLTSLMDSPAAMKQAIQSSGLFSESLLKNNNPQLPADLKLNLTRLNNTQESNIARPVSFPTEQIANAIERITTNQLRHFSDPNQMGAQTYPLNIELPIKDGLTSNLIGIQIDQEAKDNEKPDHERRWLVKLKFDFEETGPFEARTSIQGDKVGVIFAAENPETVQKLRQNMAQLKKQLAEKDIEVERLDVFQAKLQEDKPTTNHNQSLIDVRT</sequence>
<dbReference type="EMBL" id="JAEMNX010000002">
    <property type="protein sequence ID" value="MBJ7536775.1"/>
    <property type="molecule type" value="Genomic_DNA"/>
</dbReference>
<feature type="compositionally biased region" description="Low complexity" evidence="1">
    <location>
        <begin position="1"/>
        <end position="19"/>
    </location>
</feature>
<dbReference type="InterPro" id="IPR038610">
    <property type="entry name" value="FliK-like_C_sf"/>
</dbReference>
<evidence type="ECO:0000313" key="3">
    <source>
        <dbReference type="EMBL" id="MBJ7536775.1"/>
    </source>
</evidence>
<keyword evidence="4" id="KW-1185">Reference proteome</keyword>
<evidence type="ECO:0000259" key="2">
    <source>
        <dbReference type="Pfam" id="PF02120"/>
    </source>
</evidence>
<keyword evidence="3" id="KW-0282">Flagellum</keyword>
<proteinExistence type="predicted"/>
<keyword evidence="3" id="KW-0969">Cilium</keyword>
<dbReference type="Pfam" id="PF02120">
    <property type="entry name" value="Flg_hook"/>
    <property type="match status" value="1"/>
</dbReference>
<gene>
    <name evidence="3" type="ORF">I8J31_03685</name>
</gene>
<evidence type="ECO:0000313" key="4">
    <source>
        <dbReference type="Proteomes" id="UP000628710"/>
    </source>
</evidence>
<feature type="domain" description="Flagellar hook-length control protein-like C-terminal" evidence="2">
    <location>
        <begin position="369"/>
        <end position="441"/>
    </location>
</feature>
<dbReference type="InterPro" id="IPR021136">
    <property type="entry name" value="Flagellar_hook_control-like_C"/>
</dbReference>
<accession>A0A934JIP7</accession>
<name>A0A934JIP7_9GAMM</name>
<dbReference type="AlphaFoldDB" id="A0A934JIP7"/>
<dbReference type="Gene3D" id="3.30.750.140">
    <property type="match status" value="1"/>
</dbReference>
<keyword evidence="3" id="KW-0966">Cell projection</keyword>
<feature type="region of interest" description="Disordered" evidence="1">
    <location>
        <begin position="1"/>
        <end position="22"/>
    </location>
</feature>
<reference evidence="3" key="1">
    <citation type="submission" date="2020-12" db="EMBL/GenBank/DDBJ databases">
        <title>Marinomonas arctica sp. nov., a psychrotolerant bacterium isolated from the Arctic.</title>
        <authorList>
            <person name="Zhang Y."/>
        </authorList>
    </citation>
    <scope>NUCLEOTIDE SEQUENCE</scope>
    <source>
        <strain evidence="3">C1424</strain>
    </source>
</reference>
<evidence type="ECO:0000256" key="1">
    <source>
        <dbReference type="SAM" id="MobiDB-lite"/>
    </source>
</evidence>
<dbReference type="RefSeq" id="WP_199466941.1">
    <property type="nucleotide sequence ID" value="NZ_JAEMNX010000002.1"/>
</dbReference>
<organism evidence="3 4">
    <name type="scientific">Marinomonas transparens</name>
    <dbReference type="NCBI Taxonomy" id="2795388"/>
    <lineage>
        <taxon>Bacteria</taxon>
        <taxon>Pseudomonadati</taxon>
        <taxon>Pseudomonadota</taxon>
        <taxon>Gammaproteobacteria</taxon>
        <taxon>Oceanospirillales</taxon>
        <taxon>Oceanospirillaceae</taxon>
        <taxon>Marinomonas</taxon>
    </lineage>
</organism>